<keyword evidence="3" id="KW-0560">Oxidoreductase</keyword>
<evidence type="ECO:0000256" key="5">
    <source>
        <dbReference type="ARBA" id="ARBA00023284"/>
    </source>
</evidence>
<comment type="caution">
    <text evidence="7">The sequence shown here is derived from an EMBL/GenBank/DDBJ whole genome shotgun (WGS) entry which is preliminary data.</text>
</comment>
<dbReference type="EMBL" id="JAYGHK010000032">
    <property type="protein sequence ID" value="MEA5608762.1"/>
    <property type="molecule type" value="Genomic_DNA"/>
</dbReference>
<evidence type="ECO:0000313" key="7">
    <source>
        <dbReference type="EMBL" id="MEA5608762.1"/>
    </source>
</evidence>
<dbReference type="PANTHER" id="PTHR42737">
    <property type="entry name" value="GLUTATHIONE REDUCTASE"/>
    <property type="match status" value="1"/>
</dbReference>
<evidence type="ECO:0000256" key="2">
    <source>
        <dbReference type="ARBA" id="ARBA00007532"/>
    </source>
</evidence>
<evidence type="ECO:0000313" key="8">
    <source>
        <dbReference type="Proteomes" id="UP001303285"/>
    </source>
</evidence>
<dbReference type="SUPFAM" id="SSF51905">
    <property type="entry name" value="FAD/NAD(P)-binding domain"/>
    <property type="match status" value="1"/>
</dbReference>
<evidence type="ECO:0000256" key="3">
    <source>
        <dbReference type="ARBA" id="ARBA00023002"/>
    </source>
</evidence>
<proteinExistence type="inferred from homology"/>
<keyword evidence="5" id="KW-0676">Redox-active center</keyword>
<accession>A0ABU5UR57</accession>
<evidence type="ECO:0000259" key="6">
    <source>
        <dbReference type="Pfam" id="PF07992"/>
    </source>
</evidence>
<protein>
    <submittedName>
        <fullName evidence="7">FAD-dependent oxidoreductase</fullName>
    </submittedName>
</protein>
<keyword evidence="8" id="KW-1185">Reference proteome</keyword>
<name>A0ABU5UR57_NODSP</name>
<dbReference type="Proteomes" id="UP001303285">
    <property type="component" value="Unassembled WGS sequence"/>
</dbReference>
<gene>
    <name evidence="7" type="ORF">VB695_11895</name>
</gene>
<dbReference type="PANTHER" id="PTHR42737:SF2">
    <property type="entry name" value="GLUTATHIONE REDUCTASE"/>
    <property type="match status" value="1"/>
</dbReference>
<evidence type="ECO:0000256" key="1">
    <source>
        <dbReference type="ARBA" id="ARBA00001974"/>
    </source>
</evidence>
<evidence type="ECO:0000256" key="4">
    <source>
        <dbReference type="ARBA" id="ARBA00023157"/>
    </source>
</evidence>
<dbReference type="Pfam" id="PF07992">
    <property type="entry name" value="Pyr_redox_2"/>
    <property type="match status" value="1"/>
</dbReference>
<dbReference type="InterPro" id="IPR036188">
    <property type="entry name" value="FAD/NAD-bd_sf"/>
</dbReference>
<dbReference type="Gene3D" id="3.50.50.60">
    <property type="entry name" value="FAD/NAD(P)-binding domain"/>
    <property type="match status" value="1"/>
</dbReference>
<keyword evidence="4" id="KW-1015">Disulfide bond</keyword>
<dbReference type="InterPro" id="IPR046952">
    <property type="entry name" value="GSHR/TRXR-like"/>
</dbReference>
<dbReference type="InterPro" id="IPR023753">
    <property type="entry name" value="FAD/NAD-binding_dom"/>
</dbReference>
<comment type="cofactor">
    <cofactor evidence="1">
        <name>FAD</name>
        <dbReference type="ChEBI" id="CHEBI:57692"/>
    </cofactor>
</comment>
<organism evidence="7 8">
    <name type="scientific">Nodularia spumigena UHCC 0060</name>
    <dbReference type="NCBI Taxonomy" id="3110300"/>
    <lineage>
        <taxon>Bacteria</taxon>
        <taxon>Bacillati</taxon>
        <taxon>Cyanobacteriota</taxon>
        <taxon>Cyanophyceae</taxon>
        <taxon>Nostocales</taxon>
        <taxon>Nodulariaceae</taxon>
        <taxon>Nodularia</taxon>
    </lineage>
</organism>
<comment type="similarity">
    <text evidence="2">Belongs to the class-I pyridine nucleotide-disulfide oxidoreductase family.</text>
</comment>
<sequence>MKSVHRHIEHINYSYCQQLRNAGIEIIKERAVFVDAHTLDLNGHQVTADKILIAVGGKPNKPQIPGKVKFK</sequence>
<reference evidence="7 8" key="1">
    <citation type="submission" date="2023-12" db="EMBL/GenBank/DDBJ databases">
        <title>Baltic Sea Cyanobacteria.</title>
        <authorList>
            <person name="Delbaje E."/>
            <person name="Fewer D.P."/>
            <person name="Shishido T.K."/>
        </authorList>
    </citation>
    <scope>NUCLEOTIDE SEQUENCE [LARGE SCALE GENOMIC DNA]</scope>
    <source>
        <strain evidence="7 8">UHCC 0060</strain>
    </source>
</reference>
<dbReference type="RefSeq" id="WP_323245529.1">
    <property type="nucleotide sequence ID" value="NZ_JAYGHK010000032.1"/>
</dbReference>
<feature type="domain" description="FAD/NAD(P)-binding" evidence="6">
    <location>
        <begin position="7"/>
        <end position="67"/>
    </location>
</feature>